<feature type="domain" description="Conserved virulence factor B first S1" evidence="2">
    <location>
        <begin position="74"/>
        <end position="130"/>
    </location>
</feature>
<dbReference type="InterPro" id="IPR012340">
    <property type="entry name" value="NA-bd_OB-fold"/>
</dbReference>
<reference evidence="4 5" key="1">
    <citation type="submission" date="2015-07" db="EMBL/GenBank/DDBJ databases">
        <title>The draft genome sequence of Leadbetterella sp. JN14-9.</title>
        <authorList>
            <person name="Liu Y."/>
            <person name="Du J."/>
            <person name="Shao Z."/>
        </authorList>
    </citation>
    <scope>NUCLEOTIDE SEQUENCE [LARGE SCALE GENOMIC DNA]</scope>
    <source>
        <strain evidence="4 5">JN14-9</strain>
    </source>
</reference>
<dbReference type="InterPro" id="IPR040764">
    <property type="entry name" value="CvfB_WH"/>
</dbReference>
<evidence type="ECO:0000313" key="5">
    <source>
        <dbReference type="Proteomes" id="UP000050454"/>
    </source>
</evidence>
<accession>A0A0P7BDZ6</accession>
<feature type="domain" description="Conserved virulence factor B first S1" evidence="2">
    <location>
        <begin position="4"/>
        <end position="63"/>
    </location>
</feature>
<evidence type="ECO:0000259" key="3">
    <source>
        <dbReference type="Pfam" id="PF17783"/>
    </source>
</evidence>
<dbReference type="Pfam" id="PF13509">
    <property type="entry name" value="S1_2"/>
    <property type="match status" value="2"/>
</dbReference>
<name>A0A0P7BDZ6_9BACT</name>
<dbReference type="PATRIC" id="fig|1605367.3.peg.3503"/>
<dbReference type="Proteomes" id="UP000050454">
    <property type="component" value="Unassembled WGS sequence"/>
</dbReference>
<dbReference type="Pfam" id="PF17783">
    <property type="entry name" value="WHD_CvfB"/>
    <property type="match status" value="1"/>
</dbReference>
<dbReference type="AlphaFoldDB" id="A0A0P7BDZ6"/>
<dbReference type="PANTHER" id="PTHR37296">
    <property type="entry name" value="CONSERVED VIRULENCE FACTOR B"/>
    <property type="match status" value="1"/>
</dbReference>
<proteinExistence type="inferred from homology"/>
<dbReference type="PANTHER" id="PTHR37296:SF1">
    <property type="entry name" value="CONSERVED VIRULENCE FACTOR B"/>
    <property type="match status" value="1"/>
</dbReference>
<dbReference type="Gene3D" id="2.40.50.140">
    <property type="entry name" value="Nucleic acid-binding proteins"/>
    <property type="match status" value="2"/>
</dbReference>
<evidence type="ECO:0000259" key="2">
    <source>
        <dbReference type="Pfam" id="PF13509"/>
    </source>
</evidence>
<dbReference type="PIRSF" id="PIRSF012524">
    <property type="entry name" value="YitL_S1"/>
    <property type="match status" value="1"/>
</dbReference>
<sequence>MLKVGQNNKLKILRGTSVGFYLGDDEGNDVLLPHKYIPEDAEVGQDIEVFLYRDSEDRIIATTLKPLIELNKFACLEVTAVTRFGAFLDWGLEKELLVPFKEQNQKLREGDWAIVYLYLDEQTDRLVASAKVNKHLEVENIQLEERQEVEILPYEKSDLGQNVIVNDLYRGLIYENEIFQPVIWGDRTKAYVKKVREDGKIDISLRPIGFENVVDTDAQKILELLKSANGELPYTDKSDPADIQGYFGMSKKAFKRAIGGLYKQRLIEISEEGLKLI</sequence>
<dbReference type="OrthoDB" id="9801597at2"/>
<evidence type="ECO:0000313" key="4">
    <source>
        <dbReference type="EMBL" id="KPM48978.1"/>
    </source>
</evidence>
<comment type="caution">
    <text evidence="4">The sequence shown here is derived from an EMBL/GenBank/DDBJ whole genome shotgun (WGS) entry which is preliminary data.</text>
</comment>
<dbReference type="Gene3D" id="1.10.10.10">
    <property type="entry name" value="Winged helix-like DNA-binding domain superfamily/Winged helix DNA-binding domain"/>
    <property type="match status" value="1"/>
</dbReference>
<evidence type="ECO:0000256" key="1">
    <source>
        <dbReference type="PIRNR" id="PIRNR012524"/>
    </source>
</evidence>
<feature type="domain" description="Conserved virulence factor B-like winged helix" evidence="3">
    <location>
        <begin position="219"/>
        <end position="276"/>
    </location>
</feature>
<dbReference type="InterPro" id="IPR039566">
    <property type="entry name" value="CvfB_S1_st"/>
</dbReference>
<organism evidence="4 5">
    <name type="scientific">Jiulongibacter sediminis</name>
    <dbReference type="NCBI Taxonomy" id="1605367"/>
    <lineage>
        <taxon>Bacteria</taxon>
        <taxon>Pseudomonadati</taxon>
        <taxon>Bacteroidota</taxon>
        <taxon>Cytophagia</taxon>
        <taxon>Cytophagales</taxon>
        <taxon>Leadbetterellaceae</taxon>
        <taxon>Jiulongibacter</taxon>
    </lineage>
</organism>
<gene>
    <name evidence="4" type="ORF">AFM12_10575</name>
</gene>
<protein>
    <submittedName>
        <fullName evidence="4">GntR family transcriptional regulator</fullName>
    </submittedName>
</protein>
<dbReference type="EMBL" id="LGTQ01000006">
    <property type="protein sequence ID" value="KPM48978.1"/>
    <property type="molecule type" value="Genomic_DNA"/>
</dbReference>
<dbReference type="InterPro" id="IPR014464">
    <property type="entry name" value="CvfB_fam"/>
</dbReference>
<comment type="similarity">
    <text evidence="1">Belongs to the CvfB family.</text>
</comment>
<dbReference type="InterPro" id="IPR036388">
    <property type="entry name" value="WH-like_DNA-bd_sf"/>
</dbReference>
<keyword evidence="5" id="KW-1185">Reference proteome</keyword>